<dbReference type="AlphaFoldDB" id="A0A2N1PNJ3"/>
<evidence type="ECO:0000313" key="4">
    <source>
        <dbReference type="Proteomes" id="UP000233256"/>
    </source>
</evidence>
<organism evidence="3 4">
    <name type="scientific">Candidatus Wallbacteria bacterium HGW-Wallbacteria-1</name>
    <dbReference type="NCBI Taxonomy" id="2013854"/>
    <lineage>
        <taxon>Bacteria</taxon>
        <taxon>Candidatus Walliibacteriota</taxon>
    </lineage>
</organism>
<keyword evidence="2" id="KW-0732">Signal</keyword>
<feature type="signal peptide" evidence="2">
    <location>
        <begin position="1"/>
        <end position="29"/>
    </location>
</feature>
<dbReference type="EMBL" id="PGXC01000010">
    <property type="protein sequence ID" value="PKK89921.1"/>
    <property type="molecule type" value="Genomic_DNA"/>
</dbReference>
<evidence type="ECO:0008006" key="5">
    <source>
        <dbReference type="Google" id="ProtNLM"/>
    </source>
</evidence>
<feature type="chain" id="PRO_5014761492" description="6-bladed beta-propeller" evidence="2">
    <location>
        <begin position="30"/>
        <end position="384"/>
    </location>
</feature>
<evidence type="ECO:0000313" key="3">
    <source>
        <dbReference type="EMBL" id="PKK89921.1"/>
    </source>
</evidence>
<accession>A0A2N1PNJ3</accession>
<dbReference type="InterPro" id="IPR011042">
    <property type="entry name" value="6-blade_b-propeller_TolB-like"/>
</dbReference>
<comment type="caution">
    <text evidence="3">The sequence shown here is derived from an EMBL/GenBank/DDBJ whole genome shotgun (WGS) entry which is preliminary data.</text>
</comment>
<gene>
    <name evidence="3" type="ORF">CVV64_12275</name>
</gene>
<proteinExistence type="predicted"/>
<evidence type="ECO:0000256" key="2">
    <source>
        <dbReference type="SAM" id="SignalP"/>
    </source>
</evidence>
<reference evidence="3 4" key="1">
    <citation type="journal article" date="2017" name="ISME J.">
        <title>Potential for microbial H2 and metal transformations associated with novel bacteria and archaea in deep terrestrial subsurface sediments.</title>
        <authorList>
            <person name="Hernsdorf A.W."/>
            <person name="Amano Y."/>
            <person name="Miyakawa K."/>
            <person name="Ise K."/>
            <person name="Suzuki Y."/>
            <person name="Anantharaman K."/>
            <person name="Probst A."/>
            <person name="Burstein D."/>
            <person name="Thomas B.C."/>
            <person name="Banfield J.F."/>
        </authorList>
    </citation>
    <scope>NUCLEOTIDE SEQUENCE [LARGE SCALE GENOMIC DNA]</scope>
    <source>
        <strain evidence="3">HGW-Wallbacteria-1</strain>
    </source>
</reference>
<sequence length="384" mass="42266">MKKILLTTASTLCIALALFSSGLQSTATAAEDRGNQNEAAISSRSLGLDSANDSLSGSADEENPTTPLPEGETDFSRTEAFLTVEPEGETILKVSFGRGADQVGGEAEDAAMISDGFPIAFTCDSKGNIYILDSVNGRVMFFPREKGVAKPTLTQLFRYPAGIVMRDIAILSDKKVALANYGEGKVDIYSFEGRLLESLEGTWPNEISSSPDGTLMVWNEKETTLMRFKSNFTLMAKLMEGYARPMPGARKEVFEVVDENGTPSVAAFNFEDSRRIVATLPLDPAGWYHCAGRVIGQGTDGFLYIEHLIGRDIDENHEKHEYAMYLIKMNPVKGEILKRIKTAPFRESPFMLAPRLFVPGLSGEVLTFYFKNQKSYQINSIKLD</sequence>
<feature type="region of interest" description="Disordered" evidence="1">
    <location>
        <begin position="49"/>
        <end position="75"/>
    </location>
</feature>
<dbReference type="Proteomes" id="UP000233256">
    <property type="component" value="Unassembled WGS sequence"/>
</dbReference>
<evidence type="ECO:0000256" key="1">
    <source>
        <dbReference type="SAM" id="MobiDB-lite"/>
    </source>
</evidence>
<dbReference type="Gene3D" id="2.120.10.30">
    <property type="entry name" value="TolB, C-terminal domain"/>
    <property type="match status" value="1"/>
</dbReference>
<name>A0A2N1PNJ3_9BACT</name>
<protein>
    <recommendedName>
        <fullName evidence="5">6-bladed beta-propeller</fullName>
    </recommendedName>
</protein>
<dbReference type="SUPFAM" id="SSF63829">
    <property type="entry name" value="Calcium-dependent phosphotriesterase"/>
    <property type="match status" value="1"/>
</dbReference>